<reference evidence="2 3" key="1">
    <citation type="submission" date="2019-06" db="EMBL/GenBank/DDBJ databases">
        <title>Spirosoma utsteinense sp. nov. isolated from Antarctic ice-free soils.</title>
        <authorList>
            <person name="Tahon G."/>
        </authorList>
    </citation>
    <scope>NUCLEOTIDE SEQUENCE [LARGE SCALE GENOMIC DNA]</scope>
    <source>
        <strain evidence="2 3">LMG 31447</strain>
    </source>
</reference>
<gene>
    <name evidence="2" type="ORF">FH603_4977</name>
</gene>
<evidence type="ECO:0000256" key="1">
    <source>
        <dbReference type="SAM" id="MobiDB-lite"/>
    </source>
</evidence>
<dbReference type="EMBL" id="VFIA01000046">
    <property type="protein sequence ID" value="MBC3794448.1"/>
    <property type="molecule type" value="Genomic_DNA"/>
</dbReference>
<name>A0ABR6WD14_9BACT</name>
<comment type="caution">
    <text evidence="2">The sequence shown here is derived from an EMBL/GenBank/DDBJ whole genome shotgun (WGS) entry which is preliminary data.</text>
</comment>
<feature type="region of interest" description="Disordered" evidence="1">
    <location>
        <begin position="1"/>
        <end position="32"/>
    </location>
</feature>
<dbReference type="RefSeq" id="WP_186740986.1">
    <property type="nucleotide sequence ID" value="NZ_VFIA01000046.1"/>
</dbReference>
<evidence type="ECO:0000313" key="2">
    <source>
        <dbReference type="EMBL" id="MBC3794448.1"/>
    </source>
</evidence>
<accession>A0ABR6WD14</accession>
<sequence length="255" mass="28519">MTKPHDPQSIGQLSQPLAAHAQRAGQTPPAQSAYADNYGKFVRQGATYTHVIRFAHTPKTTLIGYSRPRGGREKEDKVVLLQDIIRRLLASPKAYLSAGGCIEFYNNLSDDDRESIWIFTLHQSRAEPSHYASQLPWLMTYLEGLYKPRQDTYVQGLFTPAAGGQSVYAPPSGLSPTDPATPVDVRAPNLPLGANHKSPGVANQLSETRRFKDRLDLDDYLKPFLMAAIIPPGEIEGYRWKVIRNQHLPDSYIRH</sequence>
<organism evidence="2 3">
    <name type="scientific">Spirosoma utsteinense</name>
    <dbReference type="NCBI Taxonomy" id="2585773"/>
    <lineage>
        <taxon>Bacteria</taxon>
        <taxon>Pseudomonadati</taxon>
        <taxon>Bacteroidota</taxon>
        <taxon>Cytophagia</taxon>
        <taxon>Cytophagales</taxon>
        <taxon>Cytophagaceae</taxon>
        <taxon>Spirosoma</taxon>
    </lineage>
</organism>
<evidence type="ECO:0000313" key="3">
    <source>
        <dbReference type="Proteomes" id="UP000700732"/>
    </source>
</evidence>
<proteinExistence type="predicted"/>
<protein>
    <submittedName>
        <fullName evidence="2">Uncharacterized protein</fullName>
    </submittedName>
</protein>
<keyword evidence="3" id="KW-1185">Reference proteome</keyword>
<dbReference type="Proteomes" id="UP000700732">
    <property type="component" value="Unassembled WGS sequence"/>
</dbReference>